<gene>
    <name evidence="1" type="ORF">BT96DRAFT_990023</name>
</gene>
<sequence>MRLTAKKYPGNTVVTREKGAETRKQTNREAYIRENRQKTSSVQLVVAKTYLLVMPPPPAFSKLRIKFLTEAGEKYGQTTDGVDWNSFVVQMVRRFIKRFPLHLGDKEDPSMESYNAIDDSVVDPKVPMPELGTEEYKIEAAT</sequence>
<keyword evidence="2" id="KW-1185">Reference proteome</keyword>
<evidence type="ECO:0000313" key="2">
    <source>
        <dbReference type="Proteomes" id="UP000799118"/>
    </source>
</evidence>
<accession>A0A6A4HYG0</accession>
<dbReference type="AlphaFoldDB" id="A0A6A4HYG0"/>
<dbReference type="EMBL" id="ML769423">
    <property type="protein sequence ID" value="KAE9403579.1"/>
    <property type="molecule type" value="Genomic_DNA"/>
</dbReference>
<protein>
    <submittedName>
        <fullName evidence="1">Uncharacterized protein</fullName>
    </submittedName>
</protein>
<dbReference type="Proteomes" id="UP000799118">
    <property type="component" value="Unassembled WGS sequence"/>
</dbReference>
<evidence type="ECO:0000313" key="1">
    <source>
        <dbReference type="EMBL" id="KAE9403579.1"/>
    </source>
</evidence>
<organism evidence="1 2">
    <name type="scientific">Gymnopus androsaceus JB14</name>
    <dbReference type="NCBI Taxonomy" id="1447944"/>
    <lineage>
        <taxon>Eukaryota</taxon>
        <taxon>Fungi</taxon>
        <taxon>Dikarya</taxon>
        <taxon>Basidiomycota</taxon>
        <taxon>Agaricomycotina</taxon>
        <taxon>Agaricomycetes</taxon>
        <taxon>Agaricomycetidae</taxon>
        <taxon>Agaricales</taxon>
        <taxon>Marasmiineae</taxon>
        <taxon>Omphalotaceae</taxon>
        <taxon>Gymnopus</taxon>
    </lineage>
</organism>
<reference evidence="1" key="1">
    <citation type="journal article" date="2019" name="Environ. Microbiol.">
        <title>Fungal ecological strategies reflected in gene transcription - a case study of two litter decomposers.</title>
        <authorList>
            <person name="Barbi F."/>
            <person name="Kohler A."/>
            <person name="Barry K."/>
            <person name="Baskaran P."/>
            <person name="Daum C."/>
            <person name="Fauchery L."/>
            <person name="Ihrmark K."/>
            <person name="Kuo A."/>
            <person name="LaButti K."/>
            <person name="Lipzen A."/>
            <person name="Morin E."/>
            <person name="Grigoriev I.V."/>
            <person name="Henrissat B."/>
            <person name="Lindahl B."/>
            <person name="Martin F."/>
        </authorList>
    </citation>
    <scope>NUCLEOTIDE SEQUENCE</scope>
    <source>
        <strain evidence="1">JB14</strain>
    </source>
</reference>
<dbReference type="OrthoDB" id="3033067at2759"/>
<name>A0A6A4HYG0_9AGAR</name>
<proteinExistence type="predicted"/>